<accession>A0A8H3J233</accession>
<protein>
    <submittedName>
        <fullName evidence="1">Uncharacterized protein</fullName>
    </submittedName>
</protein>
<sequence length="134" mass="14941">MREPSSNNFDPNSLSLILTLDGAKIWGAYDFGQFSGNLLLESRPYGASNEALPLKWRGRENDEGEMDFGDHCYGHIAFNGNGRISGMLNLFGDCEFFGVRQPGPGTALRPAASMKQEWVGYNTSAYSYEESNRW</sequence>
<name>A0A8H3J233_9LECA</name>
<reference evidence="1" key="1">
    <citation type="submission" date="2021-03" db="EMBL/GenBank/DDBJ databases">
        <authorList>
            <person name="Tagirdzhanova G."/>
        </authorList>
    </citation>
    <scope>NUCLEOTIDE SEQUENCE</scope>
</reference>
<dbReference type="Proteomes" id="UP000664534">
    <property type="component" value="Unassembled WGS sequence"/>
</dbReference>
<evidence type="ECO:0000313" key="2">
    <source>
        <dbReference type="Proteomes" id="UP000664534"/>
    </source>
</evidence>
<dbReference type="OrthoDB" id="4121058at2759"/>
<dbReference type="AlphaFoldDB" id="A0A8H3J233"/>
<proteinExistence type="predicted"/>
<dbReference type="EMBL" id="CAJPDT010000117">
    <property type="protein sequence ID" value="CAF9939307.1"/>
    <property type="molecule type" value="Genomic_DNA"/>
</dbReference>
<keyword evidence="2" id="KW-1185">Reference proteome</keyword>
<evidence type="ECO:0000313" key="1">
    <source>
        <dbReference type="EMBL" id="CAF9939307.1"/>
    </source>
</evidence>
<comment type="caution">
    <text evidence="1">The sequence shown here is derived from an EMBL/GenBank/DDBJ whole genome shotgun (WGS) entry which is preliminary data.</text>
</comment>
<organism evidence="1 2">
    <name type="scientific">Imshaugia aleurites</name>
    <dbReference type="NCBI Taxonomy" id="172621"/>
    <lineage>
        <taxon>Eukaryota</taxon>
        <taxon>Fungi</taxon>
        <taxon>Dikarya</taxon>
        <taxon>Ascomycota</taxon>
        <taxon>Pezizomycotina</taxon>
        <taxon>Lecanoromycetes</taxon>
        <taxon>OSLEUM clade</taxon>
        <taxon>Lecanoromycetidae</taxon>
        <taxon>Lecanorales</taxon>
        <taxon>Lecanorineae</taxon>
        <taxon>Parmeliaceae</taxon>
        <taxon>Imshaugia</taxon>
    </lineage>
</organism>
<gene>
    <name evidence="1" type="ORF">IMSHALPRED_001289</name>
</gene>